<evidence type="ECO:0000313" key="7">
    <source>
        <dbReference type="Proteomes" id="UP000198850"/>
    </source>
</evidence>
<feature type="transmembrane region" description="Helical" evidence="5">
    <location>
        <begin position="361"/>
        <end position="382"/>
    </location>
</feature>
<evidence type="ECO:0000256" key="5">
    <source>
        <dbReference type="SAM" id="Phobius"/>
    </source>
</evidence>
<dbReference type="EMBL" id="FNRA01000011">
    <property type="protein sequence ID" value="SEB13329.1"/>
    <property type="molecule type" value="Genomic_DNA"/>
</dbReference>
<organism evidence="6 7">
    <name type="scientific">Pedobacter hartonius</name>
    <dbReference type="NCBI Taxonomy" id="425514"/>
    <lineage>
        <taxon>Bacteria</taxon>
        <taxon>Pseudomonadati</taxon>
        <taxon>Bacteroidota</taxon>
        <taxon>Sphingobacteriia</taxon>
        <taxon>Sphingobacteriales</taxon>
        <taxon>Sphingobacteriaceae</taxon>
        <taxon>Pedobacter</taxon>
    </lineage>
</organism>
<dbReference type="InterPro" id="IPR002293">
    <property type="entry name" value="AA/rel_permease1"/>
</dbReference>
<evidence type="ECO:0000256" key="2">
    <source>
        <dbReference type="ARBA" id="ARBA00022692"/>
    </source>
</evidence>
<proteinExistence type="predicted"/>
<feature type="transmembrane region" description="Helical" evidence="5">
    <location>
        <begin position="315"/>
        <end position="341"/>
    </location>
</feature>
<feature type="transmembrane region" description="Helical" evidence="5">
    <location>
        <begin position="21"/>
        <end position="40"/>
    </location>
</feature>
<keyword evidence="3 5" id="KW-1133">Transmembrane helix</keyword>
<feature type="transmembrane region" description="Helical" evidence="5">
    <location>
        <begin position="449"/>
        <end position="466"/>
    </location>
</feature>
<evidence type="ECO:0000256" key="3">
    <source>
        <dbReference type="ARBA" id="ARBA00022989"/>
    </source>
</evidence>
<dbReference type="STRING" id="425514.SAMN05443550_111162"/>
<comment type="subcellular location">
    <subcellularLocation>
        <location evidence="1">Membrane</location>
        <topology evidence="1">Multi-pass membrane protein</topology>
    </subcellularLocation>
</comment>
<keyword evidence="2 5" id="KW-0812">Transmembrane</keyword>
<keyword evidence="4 5" id="KW-0472">Membrane</keyword>
<dbReference type="Gene3D" id="1.20.1740.10">
    <property type="entry name" value="Amino acid/polyamine transporter I"/>
    <property type="match status" value="1"/>
</dbReference>
<feature type="transmembrane region" description="Helical" evidence="5">
    <location>
        <begin position="420"/>
        <end position="443"/>
    </location>
</feature>
<feature type="transmembrane region" description="Helical" evidence="5">
    <location>
        <begin position="218"/>
        <end position="239"/>
    </location>
</feature>
<gene>
    <name evidence="6" type="ORF">SAMN05443550_111162</name>
</gene>
<feature type="transmembrane region" description="Helical" evidence="5">
    <location>
        <begin position="260"/>
        <end position="279"/>
    </location>
</feature>
<dbReference type="OrthoDB" id="9806937at2"/>
<dbReference type="PANTHER" id="PTHR11785:SF512">
    <property type="entry name" value="SOBREMESA, ISOFORM B"/>
    <property type="match status" value="1"/>
</dbReference>
<reference evidence="6 7" key="1">
    <citation type="submission" date="2016-10" db="EMBL/GenBank/DDBJ databases">
        <authorList>
            <person name="de Groot N.N."/>
        </authorList>
    </citation>
    <scope>NUCLEOTIDE SEQUENCE [LARGE SCALE GENOMIC DNA]</scope>
    <source>
        <strain evidence="6 7">DSM 19033</strain>
    </source>
</reference>
<dbReference type="Proteomes" id="UP000198850">
    <property type="component" value="Unassembled WGS sequence"/>
</dbReference>
<dbReference type="AlphaFoldDB" id="A0A1H4GUK7"/>
<keyword evidence="7" id="KW-1185">Reference proteome</keyword>
<dbReference type="GO" id="GO:0016020">
    <property type="term" value="C:membrane"/>
    <property type="evidence" value="ECO:0007669"/>
    <property type="project" value="UniProtKB-SubCell"/>
</dbReference>
<sequence>MENENQDASFKRELGLLDGTMLVVGSMIGSGIFIVSADITRQVGSAGWLILIWILSGLITMIAAVSYAELSAMFPKAGGQYVYLKEAYNKLIAFLYGWSFFAVIQTGTIAAVGVGFSKFAAYLYEPLSDENILYSLGSFKLNAAQLVSIVTIILLTYINSRGVKEGKILQTTMTIIKILSLFGLIIGGFMFGAKAEIWNANWTDAWNTRAFDAGSASWVSIGGGALLAGIAASMVGSLFSSDAWVGVTFIAGEIKDPKRNVGLSLFFGTFIVTVIYILANLMYVSVMPLSDIAFAKSDRVAVAAAQHTFGDTGTLVMAVIIMISTFACNNGLIMAGARVYYTMAKDGLFFKKASVLNKAGVPAWALWIQCVWTSLLCLTGKYGDLLDFVMIIVIIFYILTIYGIFILRRKQPDAERPYKAFGYPLLPFLYIILAGALCVGLLITRFSTCGWGVLIMLLGIPIYYLSKPAEEAAV</sequence>
<feature type="transmembrane region" description="Helical" evidence="5">
    <location>
        <begin position="132"/>
        <end position="157"/>
    </location>
</feature>
<dbReference type="PANTHER" id="PTHR11785">
    <property type="entry name" value="AMINO ACID TRANSPORTER"/>
    <property type="match status" value="1"/>
</dbReference>
<protein>
    <submittedName>
        <fullName evidence="6">Amino acid/polyamine/organocation transporter, APC superfamily</fullName>
    </submittedName>
</protein>
<evidence type="ECO:0000313" key="6">
    <source>
        <dbReference type="EMBL" id="SEB13329.1"/>
    </source>
</evidence>
<dbReference type="InterPro" id="IPR050598">
    <property type="entry name" value="AminoAcid_Transporter"/>
</dbReference>
<evidence type="ECO:0000256" key="4">
    <source>
        <dbReference type="ARBA" id="ARBA00023136"/>
    </source>
</evidence>
<feature type="transmembrane region" description="Helical" evidence="5">
    <location>
        <begin position="178"/>
        <end position="198"/>
    </location>
</feature>
<accession>A0A1H4GUK7</accession>
<evidence type="ECO:0000256" key="1">
    <source>
        <dbReference type="ARBA" id="ARBA00004141"/>
    </source>
</evidence>
<feature type="transmembrane region" description="Helical" evidence="5">
    <location>
        <begin position="91"/>
        <end position="112"/>
    </location>
</feature>
<feature type="transmembrane region" description="Helical" evidence="5">
    <location>
        <begin position="46"/>
        <end position="70"/>
    </location>
</feature>
<feature type="transmembrane region" description="Helical" evidence="5">
    <location>
        <begin position="388"/>
        <end position="408"/>
    </location>
</feature>
<dbReference type="GO" id="GO:0015179">
    <property type="term" value="F:L-amino acid transmembrane transporter activity"/>
    <property type="evidence" value="ECO:0007669"/>
    <property type="project" value="TreeGrafter"/>
</dbReference>
<name>A0A1H4GUK7_9SPHI</name>
<dbReference type="RefSeq" id="WP_090559192.1">
    <property type="nucleotide sequence ID" value="NZ_FNRA01000011.1"/>
</dbReference>
<dbReference type="PIRSF" id="PIRSF006060">
    <property type="entry name" value="AA_transporter"/>
    <property type="match status" value="1"/>
</dbReference>
<dbReference type="Pfam" id="PF13520">
    <property type="entry name" value="AA_permease_2"/>
    <property type="match status" value="1"/>
</dbReference>